<dbReference type="AlphaFoldDB" id="A0A016U7Y8"/>
<dbReference type="EMBL" id="JARK01001389">
    <property type="protein sequence ID" value="EYC11021.1"/>
    <property type="molecule type" value="Genomic_DNA"/>
</dbReference>
<dbReference type="OrthoDB" id="5830440at2759"/>
<protein>
    <submittedName>
        <fullName evidence="1">Uncharacterized protein</fullName>
    </submittedName>
</protein>
<evidence type="ECO:0000313" key="1">
    <source>
        <dbReference type="EMBL" id="EYC11021.1"/>
    </source>
</evidence>
<gene>
    <name evidence="1" type="primary">Acey_s0053.g2434</name>
    <name evidence="1" type="synonym">Acey-C25A1.16</name>
    <name evidence="1" type="ORF">Y032_0053g2434</name>
</gene>
<evidence type="ECO:0000313" key="2">
    <source>
        <dbReference type="Proteomes" id="UP000024635"/>
    </source>
</evidence>
<organism evidence="1 2">
    <name type="scientific">Ancylostoma ceylanicum</name>
    <dbReference type="NCBI Taxonomy" id="53326"/>
    <lineage>
        <taxon>Eukaryota</taxon>
        <taxon>Metazoa</taxon>
        <taxon>Ecdysozoa</taxon>
        <taxon>Nematoda</taxon>
        <taxon>Chromadorea</taxon>
        <taxon>Rhabditida</taxon>
        <taxon>Rhabditina</taxon>
        <taxon>Rhabditomorpha</taxon>
        <taxon>Strongyloidea</taxon>
        <taxon>Ancylostomatidae</taxon>
        <taxon>Ancylostomatinae</taxon>
        <taxon>Ancylostoma</taxon>
    </lineage>
</organism>
<name>A0A016U7Y8_9BILA</name>
<proteinExistence type="predicted"/>
<comment type="caution">
    <text evidence="1">The sequence shown here is derived from an EMBL/GenBank/DDBJ whole genome shotgun (WGS) entry which is preliminary data.</text>
</comment>
<sequence>MLFWEWRRIVRQFIRTSVPRTTLTYQQWTKRRLIISFVLFFVGWKTFGVVLNDLLFWTVDEQTGEGHMMTPAEGRLLREKVERDRDREKRQKKALPKFDLDD</sequence>
<keyword evidence="2" id="KW-1185">Reference proteome</keyword>
<reference evidence="2" key="1">
    <citation type="journal article" date="2015" name="Nat. Genet.">
        <title>The genome and transcriptome of the zoonotic hookworm Ancylostoma ceylanicum identify infection-specific gene families.</title>
        <authorList>
            <person name="Schwarz E.M."/>
            <person name="Hu Y."/>
            <person name="Antoshechkin I."/>
            <person name="Miller M.M."/>
            <person name="Sternberg P.W."/>
            <person name="Aroian R.V."/>
        </authorList>
    </citation>
    <scope>NUCLEOTIDE SEQUENCE</scope>
    <source>
        <strain evidence="2">HY135</strain>
    </source>
</reference>
<accession>A0A016U7Y8</accession>
<dbReference type="Proteomes" id="UP000024635">
    <property type="component" value="Unassembled WGS sequence"/>
</dbReference>